<keyword evidence="1" id="KW-0408">Iron</keyword>
<accession>A0AAN4ZIG5</accession>
<keyword evidence="4" id="KW-1185">Reference proteome</keyword>
<gene>
    <name evidence="3" type="ORF">PMAYCL1PPCAC_09881</name>
</gene>
<dbReference type="GO" id="GO:0020037">
    <property type="term" value="F:heme binding"/>
    <property type="evidence" value="ECO:0007669"/>
    <property type="project" value="InterPro"/>
</dbReference>
<dbReference type="Gene3D" id="1.10.490.10">
    <property type="entry name" value="Globins"/>
    <property type="match status" value="1"/>
</dbReference>
<dbReference type="Proteomes" id="UP001328107">
    <property type="component" value="Unassembled WGS sequence"/>
</dbReference>
<reference evidence="4" key="1">
    <citation type="submission" date="2022-10" db="EMBL/GenBank/DDBJ databases">
        <title>Genome assembly of Pristionchus species.</title>
        <authorList>
            <person name="Yoshida K."/>
            <person name="Sommer R.J."/>
        </authorList>
    </citation>
    <scope>NUCLEOTIDE SEQUENCE [LARGE SCALE GENOMIC DNA]</scope>
    <source>
        <strain evidence="4">RS5460</strain>
    </source>
</reference>
<organism evidence="3 4">
    <name type="scientific">Pristionchus mayeri</name>
    <dbReference type="NCBI Taxonomy" id="1317129"/>
    <lineage>
        <taxon>Eukaryota</taxon>
        <taxon>Metazoa</taxon>
        <taxon>Ecdysozoa</taxon>
        <taxon>Nematoda</taxon>
        <taxon>Chromadorea</taxon>
        <taxon>Rhabditida</taxon>
        <taxon>Rhabditina</taxon>
        <taxon>Diplogasteromorpha</taxon>
        <taxon>Diplogasteroidea</taxon>
        <taxon>Neodiplogasteridae</taxon>
        <taxon>Pristionchus</taxon>
    </lineage>
</organism>
<comment type="caution">
    <text evidence="3">The sequence shown here is derived from an EMBL/GenBank/DDBJ whole genome shotgun (WGS) entry which is preliminary data.</text>
</comment>
<dbReference type="EMBL" id="BTRK01000002">
    <property type="protein sequence ID" value="GMR39686.1"/>
    <property type="molecule type" value="Genomic_DNA"/>
</dbReference>
<sequence>MVNVDLLQKHCQAYKLTRDSAGEYHKQLFTRHPEIAAYYNAEDIDPDSIPKSQKFQMAGQQELQFFFRLPAASVDDKKFRSALCEFKEVFSDNGIPMTEFNKVPDAFLAAMEKHAGGVNAEQKKEWLALFAKACADMKTWGWY</sequence>
<keyword evidence="1" id="KW-0479">Metal-binding</keyword>
<keyword evidence="1" id="KW-0561">Oxygen transport</keyword>
<evidence type="ECO:0000313" key="4">
    <source>
        <dbReference type="Proteomes" id="UP001328107"/>
    </source>
</evidence>
<dbReference type="Pfam" id="PF00042">
    <property type="entry name" value="Globin"/>
    <property type="match status" value="1"/>
</dbReference>
<feature type="domain" description="Globin" evidence="2">
    <location>
        <begin position="26"/>
        <end position="137"/>
    </location>
</feature>
<keyword evidence="1" id="KW-0349">Heme</keyword>
<protein>
    <recommendedName>
        <fullName evidence="2">Globin domain-containing protein</fullName>
    </recommendedName>
</protein>
<dbReference type="AlphaFoldDB" id="A0AAN4ZIG5"/>
<dbReference type="InterPro" id="IPR009050">
    <property type="entry name" value="Globin-like_sf"/>
</dbReference>
<evidence type="ECO:0000256" key="1">
    <source>
        <dbReference type="RuleBase" id="RU000356"/>
    </source>
</evidence>
<evidence type="ECO:0000259" key="2">
    <source>
        <dbReference type="Pfam" id="PF00042"/>
    </source>
</evidence>
<proteinExistence type="inferred from homology"/>
<dbReference type="SUPFAM" id="SSF46458">
    <property type="entry name" value="Globin-like"/>
    <property type="match status" value="1"/>
</dbReference>
<dbReference type="GO" id="GO:0005344">
    <property type="term" value="F:oxygen carrier activity"/>
    <property type="evidence" value="ECO:0007669"/>
    <property type="project" value="UniProtKB-KW"/>
</dbReference>
<evidence type="ECO:0000313" key="3">
    <source>
        <dbReference type="EMBL" id="GMR39686.1"/>
    </source>
</evidence>
<comment type="similarity">
    <text evidence="1">Belongs to the globin family.</text>
</comment>
<dbReference type="InterPro" id="IPR012292">
    <property type="entry name" value="Globin/Proto"/>
</dbReference>
<name>A0AAN4ZIG5_9BILA</name>
<dbReference type="InterPro" id="IPR000971">
    <property type="entry name" value="Globin"/>
</dbReference>
<dbReference type="GO" id="GO:0019825">
    <property type="term" value="F:oxygen binding"/>
    <property type="evidence" value="ECO:0007669"/>
    <property type="project" value="InterPro"/>
</dbReference>
<keyword evidence="1" id="KW-0813">Transport</keyword>